<feature type="domain" description="Thioredoxin" evidence="4">
    <location>
        <begin position="78"/>
        <end position="206"/>
    </location>
</feature>
<evidence type="ECO:0000256" key="2">
    <source>
        <dbReference type="ARBA" id="ARBA00023157"/>
    </source>
</evidence>
<evidence type="ECO:0000256" key="3">
    <source>
        <dbReference type="ARBA" id="ARBA00023284"/>
    </source>
</evidence>
<reference evidence="5 6" key="1">
    <citation type="submission" date="2024-04" db="EMBL/GenBank/DDBJ databases">
        <authorList>
            <person name="Fracassetti M."/>
        </authorList>
    </citation>
    <scope>NUCLEOTIDE SEQUENCE [LARGE SCALE GENOMIC DNA]</scope>
</reference>
<dbReference type="FunFam" id="3.40.30.10:FF:000245">
    <property type="entry name" value="Thioredoxin"/>
    <property type="match status" value="1"/>
</dbReference>
<dbReference type="Proteomes" id="UP001497516">
    <property type="component" value="Chromosome 10"/>
</dbReference>
<dbReference type="CDD" id="cd02947">
    <property type="entry name" value="TRX_family"/>
    <property type="match status" value="1"/>
</dbReference>
<dbReference type="AlphaFoldDB" id="A0AAV2CXL9"/>
<name>A0AAV2CXL9_9ROSI</name>
<protein>
    <recommendedName>
        <fullName evidence="4">Thioredoxin domain-containing protein</fullName>
    </recommendedName>
</protein>
<evidence type="ECO:0000313" key="5">
    <source>
        <dbReference type="EMBL" id="CAL1361054.1"/>
    </source>
</evidence>
<proteinExistence type="predicted"/>
<sequence>MQGKSPSERMKWSSVIGTILRRGASNLVGLSTPPILGETAAPLANLISSSNAPISWKFLVGSPSFATAATASAVFHASTPLQFNRSFSSSAGSGSSNVVLIKTEEEFNSSLKDVQDKSLPAVYYFTAVWCGPCKFISPVVTQLSKEYPHVPTYKIDIDQEGLNSVLNRLFITSVPTLHFYQNGKKAAEIVGADVNRLEETMEELYGKD</sequence>
<dbReference type="InterPro" id="IPR036249">
    <property type="entry name" value="Thioredoxin-like_sf"/>
</dbReference>
<evidence type="ECO:0000313" key="6">
    <source>
        <dbReference type="Proteomes" id="UP001497516"/>
    </source>
</evidence>
<dbReference type="Gene3D" id="3.40.30.10">
    <property type="entry name" value="Glutaredoxin"/>
    <property type="match status" value="1"/>
</dbReference>
<evidence type="ECO:0000256" key="1">
    <source>
        <dbReference type="ARBA" id="ARBA00022982"/>
    </source>
</evidence>
<evidence type="ECO:0000259" key="4">
    <source>
        <dbReference type="PROSITE" id="PS51352"/>
    </source>
</evidence>
<keyword evidence="2" id="KW-1015">Disulfide bond</keyword>
<gene>
    <name evidence="5" type="ORF">LTRI10_LOCUS8451</name>
</gene>
<dbReference type="PANTHER" id="PTHR46115">
    <property type="entry name" value="THIOREDOXIN-LIKE PROTEIN 1"/>
    <property type="match status" value="1"/>
</dbReference>
<dbReference type="EMBL" id="OZ034814">
    <property type="protein sequence ID" value="CAL1361054.1"/>
    <property type="molecule type" value="Genomic_DNA"/>
</dbReference>
<dbReference type="PROSITE" id="PS51352">
    <property type="entry name" value="THIOREDOXIN_2"/>
    <property type="match status" value="1"/>
</dbReference>
<organism evidence="5 6">
    <name type="scientific">Linum trigynum</name>
    <dbReference type="NCBI Taxonomy" id="586398"/>
    <lineage>
        <taxon>Eukaryota</taxon>
        <taxon>Viridiplantae</taxon>
        <taxon>Streptophyta</taxon>
        <taxon>Embryophyta</taxon>
        <taxon>Tracheophyta</taxon>
        <taxon>Spermatophyta</taxon>
        <taxon>Magnoliopsida</taxon>
        <taxon>eudicotyledons</taxon>
        <taxon>Gunneridae</taxon>
        <taxon>Pentapetalae</taxon>
        <taxon>rosids</taxon>
        <taxon>fabids</taxon>
        <taxon>Malpighiales</taxon>
        <taxon>Linaceae</taxon>
        <taxon>Linum</taxon>
    </lineage>
</organism>
<keyword evidence="6" id="KW-1185">Reference proteome</keyword>
<dbReference type="Pfam" id="PF00085">
    <property type="entry name" value="Thioredoxin"/>
    <property type="match status" value="1"/>
</dbReference>
<dbReference type="InterPro" id="IPR013766">
    <property type="entry name" value="Thioredoxin_domain"/>
</dbReference>
<keyword evidence="1" id="KW-0813">Transport</keyword>
<dbReference type="SUPFAM" id="SSF52833">
    <property type="entry name" value="Thioredoxin-like"/>
    <property type="match status" value="1"/>
</dbReference>
<keyword evidence="3" id="KW-0676">Redox-active center</keyword>
<accession>A0AAV2CXL9</accession>
<keyword evidence="1" id="KW-0249">Electron transport</keyword>